<proteinExistence type="predicted"/>
<keyword evidence="2" id="KW-0805">Transcription regulation</keyword>
<gene>
    <name evidence="8" type="ORF">FNV43_RR18936</name>
</gene>
<dbReference type="GO" id="GO:0006355">
    <property type="term" value="P:regulation of DNA-templated transcription"/>
    <property type="evidence" value="ECO:0007669"/>
    <property type="project" value="InterPro"/>
</dbReference>
<feature type="compositionally biased region" description="Polar residues" evidence="6">
    <location>
        <begin position="375"/>
        <end position="386"/>
    </location>
</feature>
<keyword evidence="9" id="KW-1185">Reference proteome</keyword>
<evidence type="ECO:0000256" key="6">
    <source>
        <dbReference type="SAM" id="MobiDB-lite"/>
    </source>
</evidence>
<dbReference type="PANTHER" id="PTHR31744">
    <property type="entry name" value="PROTEIN CUP-SHAPED COTYLEDON 2-RELATED"/>
    <property type="match status" value="1"/>
</dbReference>
<dbReference type="InterPro" id="IPR036093">
    <property type="entry name" value="NAC_dom_sf"/>
</dbReference>
<feature type="compositionally biased region" description="Low complexity" evidence="6">
    <location>
        <begin position="207"/>
        <end position="222"/>
    </location>
</feature>
<evidence type="ECO:0000256" key="1">
    <source>
        <dbReference type="ARBA" id="ARBA00004123"/>
    </source>
</evidence>
<dbReference type="OrthoDB" id="683555at2759"/>
<comment type="subcellular location">
    <subcellularLocation>
        <location evidence="1">Nucleus</location>
    </subcellularLocation>
</comment>
<evidence type="ECO:0000313" key="9">
    <source>
        <dbReference type="Proteomes" id="UP000796880"/>
    </source>
</evidence>
<dbReference type="Pfam" id="PF02365">
    <property type="entry name" value="NAM"/>
    <property type="match status" value="1"/>
</dbReference>
<dbReference type="GO" id="GO:0005634">
    <property type="term" value="C:nucleus"/>
    <property type="evidence" value="ECO:0007669"/>
    <property type="project" value="UniProtKB-SubCell"/>
</dbReference>
<keyword evidence="3" id="KW-0238">DNA-binding</keyword>
<comment type="caution">
    <text evidence="8">The sequence shown here is derived from an EMBL/GenBank/DDBJ whole genome shotgun (WGS) entry which is preliminary data.</text>
</comment>
<keyword evidence="5" id="KW-0539">Nucleus</keyword>
<dbReference type="PROSITE" id="PS51005">
    <property type="entry name" value="NAC"/>
    <property type="match status" value="1"/>
</dbReference>
<dbReference type="PANTHER" id="PTHR31744:SF194">
    <property type="entry name" value="OS01G0888300 PROTEIN"/>
    <property type="match status" value="1"/>
</dbReference>
<sequence>MSDHDSNNNIIINKNKQEDDDADRDEHEHDMVMPGFRFHPTEEELVEFYLRRKVEGKRFNVELITFLDLYRYDPWELPALAAIGEKEWFFYVPRDRKYRNGDRPNRVTTSGYWKATGADRMIKTENSRSIGLKKTLVFYSGKAPKGIRTSWIMNEYRLPHHETERYQKLLPNIFTAAAIINIGINLQAEISLCRVYKRAGVEDHPSLPRSLPSRASSSSSSRVAVPLTAHSDRIKQHNTIHQAFGGVETQQMDVENMSETDGSSNSGSDVITVLGLSKHNSNAAYRALGLPASMEEEGMLLQQQSLSSSKQPCPLPLVPFFTGSSSVSSNIAAIDELHRLVNYQQPADHHPHQQQYYSVHHQHQQTHQFSPLPPQAQQLGLNTLPPSSLPTAFSDRLWEWNPIPEGNRDFTNPFK</sequence>
<feature type="domain" description="NAC" evidence="7">
    <location>
        <begin position="32"/>
        <end position="198"/>
    </location>
</feature>
<evidence type="ECO:0000256" key="3">
    <source>
        <dbReference type="ARBA" id="ARBA00023125"/>
    </source>
</evidence>
<feature type="region of interest" description="Disordered" evidence="6">
    <location>
        <begin position="1"/>
        <end position="26"/>
    </location>
</feature>
<evidence type="ECO:0000256" key="5">
    <source>
        <dbReference type="ARBA" id="ARBA00023242"/>
    </source>
</evidence>
<dbReference type="SUPFAM" id="SSF101941">
    <property type="entry name" value="NAC domain"/>
    <property type="match status" value="1"/>
</dbReference>
<dbReference type="Proteomes" id="UP000796880">
    <property type="component" value="Unassembled WGS sequence"/>
</dbReference>
<evidence type="ECO:0000256" key="2">
    <source>
        <dbReference type="ARBA" id="ARBA00023015"/>
    </source>
</evidence>
<feature type="region of interest" description="Disordered" evidence="6">
    <location>
        <begin position="203"/>
        <end position="222"/>
    </location>
</feature>
<dbReference type="FunFam" id="2.170.150.80:FF:000007">
    <property type="entry name" value="NAC domain-containing protein 35"/>
    <property type="match status" value="1"/>
</dbReference>
<dbReference type="AlphaFoldDB" id="A0A8K0GTD8"/>
<dbReference type="GO" id="GO:0003677">
    <property type="term" value="F:DNA binding"/>
    <property type="evidence" value="ECO:0007669"/>
    <property type="project" value="UniProtKB-KW"/>
</dbReference>
<protein>
    <recommendedName>
        <fullName evidence="7">NAC domain-containing protein</fullName>
    </recommendedName>
</protein>
<dbReference type="InterPro" id="IPR003441">
    <property type="entry name" value="NAC-dom"/>
</dbReference>
<reference evidence="8" key="1">
    <citation type="submission" date="2020-03" db="EMBL/GenBank/DDBJ databases">
        <title>A high-quality chromosome-level genome assembly of a woody plant with both climbing and erect habits, Rhamnella rubrinervis.</title>
        <authorList>
            <person name="Lu Z."/>
            <person name="Yang Y."/>
            <person name="Zhu X."/>
            <person name="Sun Y."/>
        </authorList>
    </citation>
    <scope>NUCLEOTIDE SEQUENCE</scope>
    <source>
        <strain evidence="8">BYM</strain>
        <tissue evidence="8">Leaf</tissue>
    </source>
</reference>
<keyword evidence="4" id="KW-0804">Transcription</keyword>
<accession>A0A8K0GTD8</accession>
<evidence type="ECO:0000313" key="8">
    <source>
        <dbReference type="EMBL" id="KAF3440652.1"/>
    </source>
</evidence>
<feature type="region of interest" description="Disordered" evidence="6">
    <location>
        <begin position="348"/>
        <end position="386"/>
    </location>
</feature>
<name>A0A8K0GTD8_9ROSA</name>
<evidence type="ECO:0000259" key="7">
    <source>
        <dbReference type="PROSITE" id="PS51005"/>
    </source>
</evidence>
<evidence type="ECO:0000256" key="4">
    <source>
        <dbReference type="ARBA" id="ARBA00023163"/>
    </source>
</evidence>
<dbReference type="Gene3D" id="2.170.150.80">
    <property type="entry name" value="NAC domain"/>
    <property type="match status" value="1"/>
</dbReference>
<dbReference type="EMBL" id="VOIH02000008">
    <property type="protein sequence ID" value="KAF3440652.1"/>
    <property type="molecule type" value="Genomic_DNA"/>
</dbReference>
<organism evidence="8 9">
    <name type="scientific">Rhamnella rubrinervis</name>
    <dbReference type="NCBI Taxonomy" id="2594499"/>
    <lineage>
        <taxon>Eukaryota</taxon>
        <taxon>Viridiplantae</taxon>
        <taxon>Streptophyta</taxon>
        <taxon>Embryophyta</taxon>
        <taxon>Tracheophyta</taxon>
        <taxon>Spermatophyta</taxon>
        <taxon>Magnoliopsida</taxon>
        <taxon>eudicotyledons</taxon>
        <taxon>Gunneridae</taxon>
        <taxon>Pentapetalae</taxon>
        <taxon>rosids</taxon>
        <taxon>fabids</taxon>
        <taxon>Rosales</taxon>
        <taxon>Rhamnaceae</taxon>
        <taxon>rhamnoid group</taxon>
        <taxon>Rhamneae</taxon>
        <taxon>Rhamnella</taxon>
    </lineage>
</organism>
<dbReference type="GO" id="GO:0099402">
    <property type="term" value="P:plant organ development"/>
    <property type="evidence" value="ECO:0007669"/>
    <property type="project" value="UniProtKB-ARBA"/>
</dbReference>